<accession>A0A9Q1CVV0</accession>
<dbReference type="Proteomes" id="UP001152803">
    <property type="component" value="Unassembled WGS sequence"/>
</dbReference>
<dbReference type="GO" id="GO:0008013">
    <property type="term" value="F:beta-catenin binding"/>
    <property type="evidence" value="ECO:0007669"/>
    <property type="project" value="TreeGrafter"/>
</dbReference>
<organism evidence="10 11">
    <name type="scientific">Conger conger</name>
    <name type="common">Conger eel</name>
    <name type="synonym">Muraena conger</name>
    <dbReference type="NCBI Taxonomy" id="82655"/>
    <lineage>
        <taxon>Eukaryota</taxon>
        <taxon>Metazoa</taxon>
        <taxon>Chordata</taxon>
        <taxon>Craniata</taxon>
        <taxon>Vertebrata</taxon>
        <taxon>Euteleostomi</taxon>
        <taxon>Actinopterygii</taxon>
        <taxon>Neopterygii</taxon>
        <taxon>Teleostei</taxon>
        <taxon>Anguilliformes</taxon>
        <taxon>Congridae</taxon>
        <taxon>Conger</taxon>
    </lineage>
</organism>
<dbReference type="Pfam" id="PF00028">
    <property type="entry name" value="Cadherin"/>
    <property type="match status" value="5"/>
</dbReference>
<dbReference type="CDD" id="cd11304">
    <property type="entry name" value="Cadherin_repeat"/>
    <property type="match status" value="5"/>
</dbReference>
<feature type="domain" description="Cadherin" evidence="9">
    <location>
        <begin position="450"/>
        <end position="564"/>
    </location>
</feature>
<evidence type="ECO:0000256" key="4">
    <source>
        <dbReference type="ARBA" id="ARBA00022837"/>
    </source>
</evidence>
<dbReference type="GO" id="GO:0045296">
    <property type="term" value="F:cadherin binding"/>
    <property type="evidence" value="ECO:0007669"/>
    <property type="project" value="TreeGrafter"/>
</dbReference>
<dbReference type="PANTHER" id="PTHR24027">
    <property type="entry name" value="CADHERIN-23"/>
    <property type="match status" value="1"/>
</dbReference>
<dbReference type="GO" id="GO:0016477">
    <property type="term" value="P:cell migration"/>
    <property type="evidence" value="ECO:0007669"/>
    <property type="project" value="TreeGrafter"/>
</dbReference>
<dbReference type="EMBL" id="JAFJMO010000018">
    <property type="protein sequence ID" value="KAJ8250520.1"/>
    <property type="molecule type" value="Genomic_DNA"/>
</dbReference>
<dbReference type="GO" id="GO:0009653">
    <property type="term" value="P:anatomical structure morphogenesis"/>
    <property type="evidence" value="ECO:0007669"/>
    <property type="project" value="UniProtKB-ARBA"/>
</dbReference>
<feature type="domain" description="Cadherin" evidence="9">
    <location>
        <begin position="3"/>
        <end position="22"/>
    </location>
</feature>
<evidence type="ECO:0000313" key="11">
    <source>
        <dbReference type="Proteomes" id="UP001152803"/>
    </source>
</evidence>
<evidence type="ECO:0000256" key="6">
    <source>
        <dbReference type="ARBA" id="ARBA00023136"/>
    </source>
</evidence>
<comment type="subcellular location">
    <subcellularLocation>
        <location evidence="1">Membrane</location>
    </subcellularLocation>
</comment>
<name>A0A9Q1CVV0_CONCO</name>
<dbReference type="AlphaFoldDB" id="A0A9Q1CVV0"/>
<dbReference type="InterPro" id="IPR015919">
    <property type="entry name" value="Cadherin-like_sf"/>
</dbReference>
<keyword evidence="3" id="KW-0677">Repeat</keyword>
<feature type="domain" description="Cadherin" evidence="9">
    <location>
        <begin position="41"/>
        <end position="124"/>
    </location>
</feature>
<dbReference type="PANTHER" id="PTHR24027:SF442">
    <property type="entry name" value="PROTOCADHERIN-15 ISOFORM X1"/>
    <property type="match status" value="1"/>
</dbReference>
<reference evidence="10" key="1">
    <citation type="journal article" date="2023" name="Science">
        <title>Genome structures resolve the early diversification of teleost fishes.</title>
        <authorList>
            <person name="Parey E."/>
            <person name="Louis A."/>
            <person name="Montfort J."/>
            <person name="Bouchez O."/>
            <person name="Roques C."/>
            <person name="Iampietro C."/>
            <person name="Lluch J."/>
            <person name="Castinel A."/>
            <person name="Donnadieu C."/>
            <person name="Desvignes T."/>
            <person name="Floi Bucao C."/>
            <person name="Jouanno E."/>
            <person name="Wen M."/>
            <person name="Mejri S."/>
            <person name="Dirks R."/>
            <person name="Jansen H."/>
            <person name="Henkel C."/>
            <person name="Chen W.J."/>
            <person name="Zahm M."/>
            <person name="Cabau C."/>
            <person name="Klopp C."/>
            <person name="Thompson A.W."/>
            <person name="Robinson-Rechavi M."/>
            <person name="Braasch I."/>
            <person name="Lecointre G."/>
            <person name="Bobe J."/>
            <person name="Postlethwait J.H."/>
            <person name="Berthelot C."/>
            <person name="Roest Crollius H."/>
            <person name="Guiguen Y."/>
        </authorList>
    </citation>
    <scope>NUCLEOTIDE SEQUENCE</scope>
    <source>
        <strain evidence="10">Concon-B</strain>
    </source>
</reference>
<dbReference type="OrthoDB" id="10029135at2759"/>
<sequence length="743" mass="80878">MKTSTTTVNIVVTDVNDNDPTFDPFLPTNFTVPEEEANVFVGQVKALDPDSGANGQVRYRVVNHVGLFRINSNGSIFTAARLDRETQAHYDLIIEASDGAVDPRRTAITLSVEVLDIDDNSPVFSQASYTANLPENSPAGTVFLQLSAVDVDLDSNVTYQIRTEEAKLLFSIHPITGELSVLQPLDFEDLSAAGATYTFVVEALDSGGLMPPGMATVTVKITDMNDFSPVFSQALYHGMVAPDADKGTFITTVFAKDQDPPGSAASHVRYRVDLDLSPYSGSIFDVEEDSGRVVTKVNLNEEPSMIFRLVIIAYDDGDPVKLNRTVVRISVVQPSIIPTFTPEEYRFPLVSENAPVGTVVGVILAVAVNQTIVYSIVGGNEEGHFVVNNVTGVISTAKPLDYENITEYVLRVQADSMAIALSNFNVASKTNTGTVFVFVQDENDHRPVFTRQLYLGGVAEDTKTFSSVLRVNATDKDTGNYSAMLYKLIIPPTIDSQDAFVIEKYTGIIKSAIVYRNMRRSYFEFEVVATDDYGAGLSSSADVVISVVNQLDMQVVVSNVPPAVVEENKEQLIGILERYIQDQIPGAKVVVESIGARRHGDGFELEDYTKSDLMVYAIDPLTNRAISRQELFKFLDGKLLDINKEFQPHLGEGGRILEIRSPDIVASVKKAAQAVGYTEGALLALAIIIILLCIPAILIVMVTYNQRQAECAKTARIQMALPAGKAAGAAPSNLYEELGDSTM</sequence>
<dbReference type="InterPro" id="IPR039808">
    <property type="entry name" value="Cadherin"/>
</dbReference>
<gene>
    <name evidence="10" type="ORF">COCON_G00224420</name>
</gene>
<evidence type="ECO:0000259" key="9">
    <source>
        <dbReference type="PROSITE" id="PS50268"/>
    </source>
</evidence>
<evidence type="ECO:0000256" key="8">
    <source>
        <dbReference type="SAM" id="Phobius"/>
    </source>
</evidence>
<proteinExistence type="predicted"/>
<feature type="transmembrane region" description="Helical" evidence="8">
    <location>
        <begin position="681"/>
        <end position="704"/>
    </location>
</feature>
<keyword evidence="5 8" id="KW-1133">Transmembrane helix</keyword>
<dbReference type="FunFam" id="2.60.40.60:FF:000050">
    <property type="entry name" value="protocadherin-15 isoform X1"/>
    <property type="match status" value="1"/>
</dbReference>
<dbReference type="PROSITE" id="PS00232">
    <property type="entry name" value="CADHERIN_1"/>
    <property type="match status" value="2"/>
</dbReference>
<keyword evidence="2 8" id="KW-0812">Transmembrane</keyword>
<dbReference type="GO" id="GO:0016342">
    <property type="term" value="C:catenin complex"/>
    <property type="evidence" value="ECO:0007669"/>
    <property type="project" value="TreeGrafter"/>
</dbReference>
<dbReference type="SUPFAM" id="SSF49313">
    <property type="entry name" value="Cadherin-like"/>
    <property type="match status" value="5"/>
</dbReference>
<evidence type="ECO:0000256" key="5">
    <source>
        <dbReference type="ARBA" id="ARBA00022989"/>
    </source>
</evidence>
<feature type="domain" description="Cadherin" evidence="9">
    <location>
        <begin position="125"/>
        <end position="231"/>
    </location>
</feature>
<feature type="domain" description="Cadherin" evidence="9">
    <location>
        <begin position="232"/>
        <end position="340"/>
    </location>
</feature>
<dbReference type="SMART" id="SM00112">
    <property type="entry name" value="CA"/>
    <property type="match status" value="5"/>
</dbReference>
<evidence type="ECO:0000256" key="3">
    <source>
        <dbReference type="ARBA" id="ARBA00022737"/>
    </source>
</evidence>
<feature type="domain" description="Cadherin" evidence="9">
    <location>
        <begin position="350"/>
        <end position="449"/>
    </location>
</feature>
<keyword evidence="6 8" id="KW-0472">Membrane</keyword>
<dbReference type="Pfam" id="PF23206">
    <property type="entry name" value="PCDH15_12th"/>
    <property type="match status" value="1"/>
</dbReference>
<dbReference type="InterPro" id="IPR002126">
    <property type="entry name" value="Cadherin-like_dom"/>
</dbReference>
<dbReference type="GO" id="GO:0007156">
    <property type="term" value="P:homophilic cell adhesion via plasma membrane adhesion molecules"/>
    <property type="evidence" value="ECO:0007669"/>
    <property type="project" value="InterPro"/>
</dbReference>
<dbReference type="PROSITE" id="PS50268">
    <property type="entry name" value="CADHERIN_2"/>
    <property type="match status" value="6"/>
</dbReference>
<comment type="caution">
    <text evidence="10">The sequence shown here is derived from an EMBL/GenBank/DDBJ whole genome shotgun (WGS) entry which is preliminary data.</text>
</comment>
<evidence type="ECO:0000313" key="10">
    <source>
        <dbReference type="EMBL" id="KAJ8250520.1"/>
    </source>
</evidence>
<dbReference type="Gene3D" id="2.60.40.60">
    <property type="entry name" value="Cadherins"/>
    <property type="match status" value="5"/>
</dbReference>
<keyword evidence="11" id="KW-1185">Reference proteome</keyword>
<evidence type="ECO:0000256" key="2">
    <source>
        <dbReference type="ARBA" id="ARBA00022692"/>
    </source>
</evidence>
<dbReference type="PRINTS" id="PR00205">
    <property type="entry name" value="CADHERIN"/>
</dbReference>
<evidence type="ECO:0000256" key="1">
    <source>
        <dbReference type="ARBA" id="ARBA00004370"/>
    </source>
</evidence>
<dbReference type="InterPro" id="IPR020894">
    <property type="entry name" value="Cadherin_CS"/>
</dbReference>
<dbReference type="GO" id="GO:0005509">
    <property type="term" value="F:calcium ion binding"/>
    <property type="evidence" value="ECO:0007669"/>
    <property type="project" value="UniProtKB-UniRule"/>
</dbReference>
<protein>
    <recommendedName>
        <fullName evidence="9">Cadherin domain-containing protein</fullName>
    </recommendedName>
</protein>
<dbReference type="FunFam" id="2.60.40.60:FF:000020">
    <property type="entry name" value="Dachsous cadherin-related 1b"/>
    <property type="match status" value="1"/>
</dbReference>
<evidence type="ECO:0000256" key="7">
    <source>
        <dbReference type="PROSITE-ProRule" id="PRU00043"/>
    </source>
</evidence>
<keyword evidence="4 7" id="KW-0106">Calcium</keyword>
<dbReference type="InterPro" id="IPR056989">
    <property type="entry name" value="PCDH15_12th_dom"/>
</dbReference>